<evidence type="ECO:0000313" key="3">
    <source>
        <dbReference type="Proteomes" id="UP001589838"/>
    </source>
</evidence>
<evidence type="ECO:0000313" key="2">
    <source>
        <dbReference type="EMBL" id="MFC0471453.1"/>
    </source>
</evidence>
<comment type="caution">
    <text evidence="2">The sequence shown here is derived from an EMBL/GenBank/DDBJ whole genome shotgun (WGS) entry which is preliminary data.</text>
</comment>
<feature type="transmembrane region" description="Helical" evidence="1">
    <location>
        <begin position="35"/>
        <end position="53"/>
    </location>
</feature>
<organism evidence="2 3">
    <name type="scientific">Halalkalibacter kiskunsagensis</name>
    <dbReference type="NCBI Taxonomy" id="1548599"/>
    <lineage>
        <taxon>Bacteria</taxon>
        <taxon>Bacillati</taxon>
        <taxon>Bacillota</taxon>
        <taxon>Bacilli</taxon>
        <taxon>Bacillales</taxon>
        <taxon>Bacillaceae</taxon>
        <taxon>Halalkalibacter</taxon>
    </lineage>
</organism>
<gene>
    <name evidence="2" type="ORF">ACFFHM_13375</name>
</gene>
<protein>
    <submittedName>
        <fullName evidence="2">Uncharacterized protein</fullName>
    </submittedName>
</protein>
<evidence type="ECO:0000256" key="1">
    <source>
        <dbReference type="SAM" id="Phobius"/>
    </source>
</evidence>
<accession>A0ABV6KDR8</accession>
<reference evidence="2 3" key="1">
    <citation type="submission" date="2024-09" db="EMBL/GenBank/DDBJ databases">
        <authorList>
            <person name="Sun Q."/>
            <person name="Mori K."/>
        </authorList>
    </citation>
    <scope>NUCLEOTIDE SEQUENCE [LARGE SCALE GENOMIC DNA]</scope>
    <source>
        <strain evidence="2 3">NCAIM B.02610</strain>
    </source>
</reference>
<dbReference type="EMBL" id="JBHLUX010000034">
    <property type="protein sequence ID" value="MFC0471453.1"/>
    <property type="molecule type" value="Genomic_DNA"/>
</dbReference>
<keyword evidence="1" id="KW-1133">Transmembrane helix</keyword>
<keyword evidence="1" id="KW-0472">Membrane</keyword>
<keyword evidence="3" id="KW-1185">Reference proteome</keyword>
<sequence length="110" mass="12505">MMNSMLNHIRWIRTVFNSGRRTQQLFGARRNNRGGMLFSVLGLGIGATAYSLLRGRENGMQQMNQPIPNFLKNAQINTIGKQNQIALAEFSEELTTEPSKKVVDEFEDLF</sequence>
<dbReference type="RefSeq" id="WP_335962749.1">
    <property type="nucleotide sequence ID" value="NZ_JAXBLX010000034.1"/>
</dbReference>
<proteinExistence type="predicted"/>
<keyword evidence="1" id="KW-0812">Transmembrane</keyword>
<dbReference type="Proteomes" id="UP001589838">
    <property type="component" value="Unassembled WGS sequence"/>
</dbReference>
<name>A0ABV6KDR8_9BACI</name>